<dbReference type="PANTHER" id="PTHR10127:SF780">
    <property type="entry name" value="METALLOENDOPEPTIDASE"/>
    <property type="match status" value="1"/>
</dbReference>
<dbReference type="EC" id="3.4.24.-" evidence="7"/>
<dbReference type="GO" id="GO:0004222">
    <property type="term" value="F:metalloendopeptidase activity"/>
    <property type="evidence" value="ECO:0007669"/>
    <property type="project" value="UniProtKB-UniRule"/>
</dbReference>
<feature type="domain" description="Peptidase M12A" evidence="8">
    <location>
        <begin position="601"/>
        <end position="728"/>
    </location>
</feature>
<comment type="caution">
    <text evidence="6">Lacks conserved residue(s) required for the propagation of feature annotation.</text>
</comment>
<dbReference type="PROSITE" id="PS51864">
    <property type="entry name" value="ASTACIN"/>
    <property type="match status" value="2"/>
</dbReference>
<evidence type="ECO:0000259" key="8">
    <source>
        <dbReference type="PROSITE" id="PS51864"/>
    </source>
</evidence>
<evidence type="ECO:0000256" key="5">
    <source>
        <dbReference type="ARBA" id="ARBA00023049"/>
    </source>
</evidence>
<keyword evidence="2 6" id="KW-0479">Metal-binding</keyword>
<dbReference type="PANTHER" id="PTHR10127">
    <property type="entry name" value="DISCOIDIN, CUB, EGF, LAMININ , AND ZINC METALLOPROTEASE DOMAIN CONTAINING"/>
    <property type="match status" value="1"/>
</dbReference>
<evidence type="ECO:0000256" key="3">
    <source>
        <dbReference type="ARBA" id="ARBA00022801"/>
    </source>
</evidence>
<comment type="cofactor">
    <cofactor evidence="6 7">
        <name>Zn(2+)</name>
        <dbReference type="ChEBI" id="CHEBI:29105"/>
    </cofactor>
    <text evidence="6 7">Binds 1 zinc ion per subunit.</text>
</comment>
<dbReference type="SMART" id="SM00235">
    <property type="entry name" value="ZnMc"/>
    <property type="match status" value="2"/>
</dbReference>
<accession>A0AAU9U3C7</accession>
<proteinExistence type="predicted"/>
<feature type="active site" evidence="6">
    <location>
        <position position="250"/>
    </location>
</feature>
<feature type="binding site" evidence="6">
    <location>
        <position position="634"/>
    </location>
    <ligand>
        <name>Zn(2+)</name>
        <dbReference type="ChEBI" id="CHEBI:29105"/>
        <note>catalytic</note>
    </ligand>
</feature>
<evidence type="ECO:0000256" key="6">
    <source>
        <dbReference type="PROSITE-ProRule" id="PRU01211"/>
    </source>
</evidence>
<dbReference type="AlphaFoldDB" id="A0AAU9U3C7"/>
<evidence type="ECO:0000313" key="10">
    <source>
        <dbReference type="Proteomes" id="UP001153954"/>
    </source>
</evidence>
<comment type="caution">
    <text evidence="9">The sequence shown here is derived from an EMBL/GenBank/DDBJ whole genome shotgun (WGS) entry which is preliminary data.</text>
</comment>
<feature type="binding site" evidence="6">
    <location>
        <position position="628"/>
    </location>
    <ligand>
        <name>Zn(2+)</name>
        <dbReference type="ChEBI" id="CHEBI:29105"/>
        <note>catalytic</note>
    </ligand>
</feature>
<protein>
    <recommendedName>
        <fullName evidence="7">Metalloendopeptidase</fullName>
        <ecNumber evidence="7">3.4.24.-</ecNumber>
    </recommendedName>
</protein>
<feature type="binding site" evidence="6">
    <location>
        <position position="624"/>
    </location>
    <ligand>
        <name>Zn(2+)</name>
        <dbReference type="ChEBI" id="CHEBI:29105"/>
        <note>catalytic</note>
    </ligand>
</feature>
<dbReference type="InterPro" id="IPR006026">
    <property type="entry name" value="Peptidase_Metallo"/>
</dbReference>
<sequence>MYCSKFKCSKNKLIKRKRQDTLEICRIFNEENKRSLNANDAYSIKVKKHNIRHRIKRNVDNNELGNSILKQDDLVRVEKIVDKLYDDMDSTGNTVVYRRRVLTDVAKEKNLTQNINRRFNFAPALLQGPLTKIEQKKALSQPYLIKIPWIKKWKHGIVPFFIDSKTYDSFLVEIILKAFDYIEKTTCIRLQRLRERPTDQKSMQNVEWLYITNPSGIRQCVHTNERKPNTGVQMVVFGYDCLSQGEIAHEIMHILGFSHEHTRPDRDRYITILWENIKPGYKKYFEVRKEDYLSNLPYDYASVLHYPPRAFSKNGQVTLVTELGTKIGQREAFSELDVEKIRMIYGKECVERNLNYLVLTCNSASQADYNETQPVTKEEIKHYFKDRIWPYGIVNFKIKDAMEFTAEEKENIKAVINHIEKETCIEFSDINAEDKDDDDIDDEVNSNINEIPKIKKLKFEIEDGPLPGVNSENGNITLSEDDAISESENIGVENENITAFFDDTLSKSSELKFATLSPEFPSMSKENGDDLDTKILRHGKAKINKTLVRSKLKQNKSKGEGLREKIKKVRIPLPSSSRRHAANVIVLKRSTEPGCKCPPPGKPNGNKILTINTDCFNSVNDLLHLFVHVLGLDHQHNMYDRDKYLYIRWNDMSPEIQKEMQKTLPAAATAGFSYDYQSVMHYPWMQIKDGATNTMYPIWNDGWTMGNWQGLSWTDVQKIERIYKDQCEKRRRENNSNSYNKN</sequence>
<dbReference type="InterPro" id="IPR024079">
    <property type="entry name" value="MetalloPept_cat_dom_sf"/>
</dbReference>
<evidence type="ECO:0000313" key="9">
    <source>
        <dbReference type="EMBL" id="CAH2093653.1"/>
    </source>
</evidence>
<name>A0AAU9U3C7_EUPED</name>
<dbReference type="GO" id="GO:0008270">
    <property type="term" value="F:zinc ion binding"/>
    <property type="evidence" value="ECO:0007669"/>
    <property type="project" value="UniProtKB-UniRule"/>
</dbReference>
<feature type="binding site" evidence="6">
    <location>
        <position position="253"/>
    </location>
    <ligand>
        <name>Zn(2+)</name>
        <dbReference type="ChEBI" id="CHEBI:29105"/>
        <note>catalytic</note>
    </ligand>
</feature>
<dbReference type="InterPro" id="IPR034035">
    <property type="entry name" value="Astacin-like_dom"/>
</dbReference>
<evidence type="ECO:0000256" key="7">
    <source>
        <dbReference type="RuleBase" id="RU361183"/>
    </source>
</evidence>
<dbReference type="Gene3D" id="3.40.390.10">
    <property type="entry name" value="Collagenase (Catalytic Domain)"/>
    <property type="match status" value="3"/>
</dbReference>
<dbReference type="SUPFAM" id="SSF55486">
    <property type="entry name" value="Metalloproteases ('zincins'), catalytic domain"/>
    <property type="match status" value="2"/>
</dbReference>
<gene>
    <name evidence="9" type="ORF">EEDITHA_LOCUS9300</name>
</gene>
<keyword evidence="5 6" id="KW-0482">Metalloprotease</keyword>
<keyword evidence="10" id="KW-1185">Reference proteome</keyword>
<feature type="binding site" evidence="6">
    <location>
        <position position="259"/>
    </location>
    <ligand>
        <name>Zn(2+)</name>
        <dbReference type="ChEBI" id="CHEBI:29105"/>
        <note>catalytic</note>
    </ligand>
</feature>
<keyword evidence="4 6" id="KW-0862">Zinc</keyword>
<dbReference type="CDD" id="cd04280">
    <property type="entry name" value="ZnMc_astacin_like"/>
    <property type="match status" value="1"/>
</dbReference>
<evidence type="ECO:0000256" key="4">
    <source>
        <dbReference type="ARBA" id="ARBA00022833"/>
    </source>
</evidence>
<keyword evidence="1 6" id="KW-0645">Protease</keyword>
<dbReference type="GO" id="GO:0006508">
    <property type="term" value="P:proteolysis"/>
    <property type="evidence" value="ECO:0007669"/>
    <property type="project" value="UniProtKB-KW"/>
</dbReference>
<feature type="binding site" evidence="6">
    <location>
        <position position="249"/>
    </location>
    <ligand>
        <name>Zn(2+)</name>
        <dbReference type="ChEBI" id="CHEBI:29105"/>
        <note>catalytic</note>
    </ligand>
</feature>
<organism evidence="9 10">
    <name type="scientific">Euphydryas editha</name>
    <name type="common">Edith's checkerspot</name>
    <dbReference type="NCBI Taxonomy" id="104508"/>
    <lineage>
        <taxon>Eukaryota</taxon>
        <taxon>Metazoa</taxon>
        <taxon>Ecdysozoa</taxon>
        <taxon>Arthropoda</taxon>
        <taxon>Hexapoda</taxon>
        <taxon>Insecta</taxon>
        <taxon>Pterygota</taxon>
        <taxon>Neoptera</taxon>
        <taxon>Endopterygota</taxon>
        <taxon>Lepidoptera</taxon>
        <taxon>Glossata</taxon>
        <taxon>Ditrysia</taxon>
        <taxon>Papilionoidea</taxon>
        <taxon>Nymphalidae</taxon>
        <taxon>Nymphalinae</taxon>
        <taxon>Euphydryas</taxon>
    </lineage>
</organism>
<reference evidence="9" key="1">
    <citation type="submission" date="2022-03" db="EMBL/GenBank/DDBJ databases">
        <authorList>
            <person name="Tunstrom K."/>
        </authorList>
    </citation>
    <scope>NUCLEOTIDE SEQUENCE</scope>
</reference>
<dbReference type="Pfam" id="PF01400">
    <property type="entry name" value="Astacin"/>
    <property type="match status" value="2"/>
</dbReference>
<evidence type="ECO:0000256" key="2">
    <source>
        <dbReference type="ARBA" id="ARBA00022723"/>
    </source>
</evidence>
<keyword evidence="3 6" id="KW-0378">Hydrolase</keyword>
<dbReference type="InterPro" id="IPR001506">
    <property type="entry name" value="Peptidase_M12A"/>
</dbReference>
<dbReference type="PRINTS" id="PR00480">
    <property type="entry name" value="ASTACIN"/>
</dbReference>
<dbReference type="Proteomes" id="UP001153954">
    <property type="component" value="Unassembled WGS sequence"/>
</dbReference>
<evidence type="ECO:0000256" key="1">
    <source>
        <dbReference type="ARBA" id="ARBA00022670"/>
    </source>
</evidence>
<feature type="domain" description="Peptidase M12A" evidence="8">
    <location>
        <begin position="137"/>
        <end position="350"/>
    </location>
</feature>
<dbReference type="EMBL" id="CAKOGL010000013">
    <property type="protein sequence ID" value="CAH2093653.1"/>
    <property type="molecule type" value="Genomic_DNA"/>
</dbReference>